<dbReference type="EMBL" id="FNUG01000001">
    <property type="protein sequence ID" value="SEE21727.1"/>
    <property type="molecule type" value="Genomic_DNA"/>
</dbReference>
<accession>A0A1H5H196</accession>
<dbReference type="STRING" id="390640.SAMN04488034_10154"/>
<dbReference type="InterPro" id="IPR029068">
    <property type="entry name" value="Glyas_Bleomycin-R_OHBP_Dase"/>
</dbReference>
<dbReference type="RefSeq" id="WP_093110596.1">
    <property type="nucleotide sequence ID" value="NZ_FNGG01000001.1"/>
</dbReference>
<sequence>MEKLNPYLTFPGNCEEAFNFYRSVFGGEFLSVGRFSDMQSDEGVIVPEYKMNKITHIALPIGEQTILMGSDSDDDWSPALVAGNNITLSITAKTKEDADRFFETLSGEGKIILQIGDVFWGSYYGMCTDKYGVNWAVSYEKKETDT</sequence>
<dbReference type="PANTHER" id="PTHR33990">
    <property type="entry name" value="PROTEIN YJDN-RELATED"/>
    <property type="match status" value="1"/>
</dbReference>
<dbReference type="OrthoDB" id="9795306at2"/>
<dbReference type="AlphaFoldDB" id="A0A1H5H196"/>
<evidence type="ECO:0000259" key="1">
    <source>
        <dbReference type="Pfam" id="PF00903"/>
    </source>
</evidence>
<keyword evidence="3" id="KW-1185">Reference proteome</keyword>
<proteinExistence type="predicted"/>
<dbReference type="InterPro" id="IPR004360">
    <property type="entry name" value="Glyas_Fos-R_dOase_dom"/>
</dbReference>
<reference evidence="2 3" key="1">
    <citation type="submission" date="2016-10" db="EMBL/GenBank/DDBJ databases">
        <authorList>
            <person name="de Groot N.N."/>
        </authorList>
    </citation>
    <scope>NUCLEOTIDE SEQUENCE [LARGE SCALE GENOMIC DNA]</scope>
    <source>
        <strain evidence="2 3">DSM 23553</strain>
    </source>
</reference>
<organism evidence="2 3">
    <name type="scientific">Salinimicrobium catena</name>
    <dbReference type="NCBI Taxonomy" id="390640"/>
    <lineage>
        <taxon>Bacteria</taxon>
        <taxon>Pseudomonadati</taxon>
        <taxon>Bacteroidota</taxon>
        <taxon>Flavobacteriia</taxon>
        <taxon>Flavobacteriales</taxon>
        <taxon>Flavobacteriaceae</taxon>
        <taxon>Salinimicrobium</taxon>
    </lineage>
</organism>
<dbReference type="InterPro" id="IPR028973">
    <property type="entry name" value="PhnB-like"/>
</dbReference>
<feature type="domain" description="Glyoxalase/fosfomycin resistance/dioxygenase" evidence="1">
    <location>
        <begin position="4"/>
        <end position="136"/>
    </location>
</feature>
<gene>
    <name evidence="2" type="ORF">SAMN04488034_10154</name>
</gene>
<protein>
    <submittedName>
        <fullName evidence="2">PhnB protein</fullName>
    </submittedName>
</protein>
<dbReference type="CDD" id="cd06588">
    <property type="entry name" value="PhnB_like"/>
    <property type="match status" value="1"/>
</dbReference>
<evidence type="ECO:0000313" key="2">
    <source>
        <dbReference type="EMBL" id="SEE21727.1"/>
    </source>
</evidence>
<dbReference type="Gene3D" id="3.10.180.10">
    <property type="entry name" value="2,3-Dihydroxybiphenyl 1,2-Dioxygenase, domain 1"/>
    <property type="match status" value="1"/>
</dbReference>
<dbReference type="Proteomes" id="UP000199448">
    <property type="component" value="Unassembled WGS sequence"/>
</dbReference>
<dbReference type="PANTHER" id="PTHR33990:SF1">
    <property type="entry name" value="PROTEIN YJDN"/>
    <property type="match status" value="1"/>
</dbReference>
<name>A0A1H5H196_9FLAO</name>
<evidence type="ECO:0000313" key="3">
    <source>
        <dbReference type="Proteomes" id="UP000199448"/>
    </source>
</evidence>
<dbReference type="Pfam" id="PF00903">
    <property type="entry name" value="Glyoxalase"/>
    <property type="match status" value="1"/>
</dbReference>
<dbReference type="SUPFAM" id="SSF54593">
    <property type="entry name" value="Glyoxalase/Bleomycin resistance protein/Dihydroxybiphenyl dioxygenase"/>
    <property type="match status" value="1"/>
</dbReference>